<evidence type="ECO:0000313" key="8">
    <source>
        <dbReference type="Proteomes" id="UP000008711"/>
    </source>
</evidence>
<feature type="region of interest" description="Disordered" evidence="5">
    <location>
        <begin position="97"/>
        <end position="146"/>
    </location>
</feature>
<evidence type="ECO:0000256" key="4">
    <source>
        <dbReference type="ARBA" id="ARBA00022833"/>
    </source>
</evidence>
<evidence type="ECO:0000256" key="1">
    <source>
        <dbReference type="ARBA" id="ARBA00022723"/>
    </source>
</evidence>
<evidence type="ECO:0000313" key="7">
    <source>
        <dbReference type="EMBL" id="EDV53363.1"/>
    </source>
</evidence>
<protein>
    <submittedName>
        <fullName evidence="7">GG12086</fullName>
    </submittedName>
</protein>
<keyword evidence="4" id="KW-0862">Zinc</keyword>
<evidence type="ECO:0000259" key="6">
    <source>
        <dbReference type="SMART" id="SM00355"/>
    </source>
</evidence>
<organism evidence="7 8">
    <name type="scientific">Drosophila erecta</name>
    <name type="common">Fruit fly</name>
    <dbReference type="NCBI Taxonomy" id="7220"/>
    <lineage>
        <taxon>Eukaryota</taxon>
        <taxon>Metazoa</taxon>
        <taxon>Ecdysozoa</taxon>
        <taxon>Arthropoda</taxon>
        <taxon>Hexapoda</taxon>
        <taxon>Insecta</taxon>
        <taxon>Pterygota</taxon>
        <taxon>Neoptera</taxon>
        <taxon>Endopterygota</taxon>
        <taxon>Diptera</taxon>
        <taxon>Brachycera</taxon>
        <taxon>Muscomorpha</taxon>
        <taxon>Ephydroidea</taxon>
        <taxon>Drosophilidae</taxon>
        <taxon>Drosophila</taxon>
        <taxon>Sophophora</taxon>
    </lineage>
</organism>
<gene>
    <name evidence="7" type="primary">Dere\GG12086</name>
    <name evidence="7" type="ORF">Dere_GG12086</name>
</gene>
<dbReference type="InterPro" id="IPR013087">
    <property type="entry name" value="Znf_C2H2_type"/>
</dbReference>
<keyword evidence="8" id="KW-1185">Reference proteome</keyword>
<dbReference type="GO" id="GO:0005721">
    <property type="term" value="C:pericentric heterochromatin"/>
    <property type="evidence" value="ECO:0007669"/>
    <property type="project" value="EnsemblMetazoa"/>
</dbReference>
<evidence type="ECO:0000256" key="3">
    <source>
        <dbReference type="ARBA" id="ARBA00022771"/>
    </source>
</evidence>
<dbReference type="OMA" id="CNAMSHS"/>
<name>B3P5W3_DROER</name>
<dbReference type="PANTHER" id="PTHR23226">
    <property type="entry name" value="ZINC FINGER AND SCAN DOMAIN-CONTAINING"/>
    <property type="match status" value="1"/>
</dbReference>
<feature type="compositionally biased region" description="Basic and acidic residues" evidence="5">
    <location>
        <begin position="100"/>
        <end position="139"/>
    </location>
</feature>
<feature type="domain" description="C2H2-type" evidence="6">
    <location>
        <begin position="225"/>
        <end position="249"/>
    </location>
</feature>
<keyword evidence="3" id="KW-0863">Zinc-finger</keyword>
<keyword evidence="1" id="KW-0479">Metal-binding</keyword>
<dbReference type="PhylomeDB" id="B3P5W3"/>
<evidence type="ECO:0000256" key="5">
    <source>
        <dbReference type="SAM" id="MobiDB-lite"/>
    </source>
</evidence>
<dbReference type="KEGG" id="der:6554184"/>
<evidence type="ECO:0000256" key="2">
    <source>
        <dbReference type="ARBA" id="ARBA00022737"/>
    </source>
</evidence>
<accession>B3P5W3</accession>
<feature type="domain" description="C2H2-type" evidence="6">
    <location>
        <begin position="164"/>
        <end position="186"/>
    </location>
</feature>
<dbReference type="SUPFAM" id="SSF57667">
    <property type="entry name" value="beta-beta-alpha zinc fingers"/>
    <property type="match status" value="1"/>
</dbReference>
<feature type="domain" description="C2H2-type" evidence="6">
    <location>
        <begin position="255"/>
        <end position="275"/>
    </location>
</feature>
<dbReference type="Proteomes" id="UP000008711">
    <property type="component" value="Unassembled WGS sequence"/>
</dbReference>
<reference evidence="7 8" key="1">
    <citation type="journal article" date="2007" name="Nature">
        <title>Evolution of genes and genomes on the Drosophila phylogeny.</title>
        <authorList>
            <consortium name="Drosophila 12 Genomes Consortium"/>
            <person name="Clark A.G."/>
            <person name="Eisen M.B."/>
            <person name="Smith D.R."/>
            <person name="Bergman C.M."/>
            <person name="Oliver B."/>
            <person name="Markow T.A."/>
            <person name="Kaufman T.C."/>
            <person name="Kellis M."/>
            <person name="Gelbart W."/>
            <person name="Iyer V.N."/>
            <person name="Pollard D.A."/>
            <person name="Sackton T.B."/>
            <person name="Larracuente A.M."/>
            <person name="Singh N.D."/>
            <person name="Abad J.P."/>
            <person name="Abt D.N."/>
            <person name="Adryan B."/>
            <person name="Aguade M."/>
            <person name="Akashi H."/>
            <person name="Anderson W.W."/>
            <person name="Aquadro C.F."/>
            <person name="Ardell D.H."/>
            <person name="Arguello R."/>
            <person name="Artieri C.G."/>
            <person name="Barbash D.A."/>
            <person name="Barker D."/>
            <person name="Barsanti P."/>
            <person name="Batterham P."/>
            <person name="Batzoglou S."/>
            <person name="Begun D."/>
            <person name="Bhutkar A."/>
            <person name="Blanco E."/>
            <person name="Bosak S.A."/>
            <person name="Bradley R.K."/>
            <person name="Brand A.D."/>
            <person name="Brent M.R."/>
            <person name="Brooks A.N."/>
            <person name="Brown R.H."/>
            <person name="Butlin R.K."/>
            <person name="Caggese C."/>
            <person name="Calvi B.R."/>
            <person name="Bernardo de Carvalho A."/>
            <person name="Caspi A."/>
            <person name="Castrezana S."/>
            <person name="Celniker S.E."/>
            <person name="Chang J.L."/>
            <person name="Chapple C."/>
            <person name="Chatterji S."/>
            <person name="Chinwalla A."/>
            <person name="Civetta A."/>
            <person name="Clifton S.W."/>
            <person name="Comeron J.M."/>
            <person name="Costello J.C."/>
            <person name="Coyne J.A."/>
            <person name="Daub J."/>
            <person name="David R.G."/>
            <person name="Delcher A.L."/>
            <person name="Delehaunty K."/>
            <person name="Do C.B."/>
            <person name="Ebling H."/>
            <person name="Edwards K."/>
            <person name="Eickbush T."/>
            <person name="Evans J.D."/>
            <person name="Filipski A."/>
            <person name="Findeiss S."/>
            <person name="Freyhult E."/>
            <person name="Fulton L."/>
            <person name="Fulton R."/>
            <person name="Garcia A.C."/>
            <person name="Gardiner A."/>
            <person name="Garfield D.A."/>
            <person name="Garvin B.E."/>
            <person name="Gibson G."/>
            <person name="Gilbert D."/>
            <person name="Gnerre S."/>
            <person name="Godfrey J."/>
            <person name="Good R."/>
            <person name="Gotea V."/>
            <person name="Gravely B."/>
            <person name="Greenberg A.J."/>
            <person name="Griffiths-Jones S."/>
            <person name="Gross S."/>
            <person name="Guigo R."/>
            <person name="Gustafson E.A."/>
            <person name="Haerty W."/>
            <person name="Hahn M.W."/>
            <person name="Halligan D.L."/>
            <person name="Halpern A.L."/>
            <person name="Halter G.M."/>
            <person name="Han M.V."/>
            <person name="Heger A."/>
            <person name="Hillier L."/>
            <person name="Hinrichs A.S."/>
            <person name="Holmes I."/>
            <person name="Hoskins R.A."/>
            <person name="Hubisz M.J."/>
            <person name="Hultmark D."/>
            <person name="Huntley M.A."/>
            <person name="Jaffe D.B."/>
            <person name="Jagadeeshan S."/>
            <person name="Jeck W.R."/>
            <person name="Johnson J."/>
            <person name="Jones C.D."/>
            <person name="Jordan W.C."/>
            <person name="Karpen G.H."/>
            <person name="Kataoka E."/>
            <person name="Keightley P.D."/>
            <person name="Kheradpour P."/>
            <person name="Kirkness E.F."/>
            <person name="Koerich L.B."/>
            <person name="Kristiansen K."/>
            <person name="Kudrna D."/>
            <person name="Kulathinal R.J."/>
            <person name="Kumar S."/>
            <person name="Kwok R."/>
            <person name="Lander E."/>
            <person name="Langley C.H."/>
            <person name="Lapoint R."/>
            <person name="Lazzaro B.P."/>
            <person name="Lee S.J."/>
            <person name="Levesque L."/>
            <person name="Li R."/>
            <person name="Lin C.F."/>
            <person name="Lin M.F."/>
            <person name="Lindblad-Toh K."/>
            <person name="Llopart A."/>
            <person name="Long M."/>
            <person name="Low L."/>
            <person name="Lozovsky E."/>
            <person name="Lu J."/>
            <person name="Luo M."/>
            <person name="Machado C.A."/>
            <person name="Makalowski W."/>
            <person name="Marzo M."/>
            <person name="Matsuda M."/>
            <person name="Matzkin L."/>
            <person name="McAllister B."/>
            <person name="McBride C.S."/>
            <person name="McKernan B."/>
            <person name="McKernan K."/>
            <person name="Mendez-Lago M."/>
            <person name="Minx P."/>
            <person name="Mollenhauer M.U."/>
            <person name="Montooth K."/>
            <person name="Mount S.M."/>
            <person name="Mu X."/>
            <person name="Myers E."/>
            <person name="Negre B."/>
            <person name="Newfeld S."/>
            <person name="Nielsen R."/>
            <person name="Noor M.A."/>
            <person name="O'Grady P."/>
            <person name="Pachter L."/>
            <person name="Papaceit M."/>
            <person name="Parisi M.J."/>
            <person name="Parisi M."/>
            <person name="Parts L."/>
            <person name="Pedersen J.S."/>
            <person name="Pesole G."/>
            <person name="Phillippy A.M."/>
            <person name="Ponting C.P."/>
            <person name="Pop M."/>
            <person name="Porcelli D."/>
            <person name="Powell J.R."/>
            <person name="Prohaska S."/>
            <person name="Pruitt K."/>
            <person name="Puig M."/>
            <person name="Quesneville H."/>
            <person name="Ram K.R."/>
            <person name="Rand D."/>
            <person name="Rasmussen M.D."/>
            <person name="Reed L.K."/>
            <person name="Reenan R."/>
            <person name="Reily A."/>
            <person name="Remington K.A."/>
            <person name="Rieger T.T."/>
            <person name="Ritchie M.G."/>
            <person name="Robin C."/>
            <person name="Rogers Y.H."/>
            <person name="Rohde C."/>
            <person name="Rozas J."/>
            <person name="Rubenfield M.J."/>
            <person name="Ruiz A."/>
            <person name="Russo S."/>
            <person name="Salzberg S.L."/>
            <person name="Sanchez-Gracia A."/>
            <person name="Saranga D.J."/>
            <person name="Sato H."/>
            <person name="Schaeffer S.W."/>
            <person name="Schatz M.C."/>
            <person name="Schlenke T."/>
            <person name="Schwartz R."/>
            <person name="Segarra C."/>
            <person name="Singh R.S."/>
            <person name="Sirot L."/>
            <person name="Sirota M."/>
            <person name="Sisneros N.B."/>
            <person name="Smith C.D."/>
            <person name="Smith T.F."/>
            <person name="Spieth J."/>
            <person name="Stage D.E."/>
            <person name="Stark A."/>
            <person name="Stephan W."/>
            <person name="Strausberg R.L."/>
            <person name="Strempel S."/>
            <person name="Sturgill D."/>
            <person name="Sutton G."/>
            <person name="Sutton G.G."/>
            <person name="Tao W."/>
            <person name="Teichmann S."/>
            <person name="Tobari Y.N."/>
            <person name="Tomimura Y."/>
            <person name="Tsolas J.M."/>
            <person name="Valente V.L."/>
            <person name="Venter E."/>
            <person name="Venter J.C."/>
            <person name="Vicario S."/>
            <person name="Vieira F.G."/>
            <person name="Vilella A.J."/>
            <person name="Villasante A."/>
            <person name="Walenz B."/>
            <person name="Wang J."/>
            <person name="Wasserman M."/>
            <person name="Watts T."/>
            <person name="Wilson D."/>
            <person name="Wilson R.K."/>
            <person name="Wing R.A."/>
            <person name="Wolfner M.F."/>
            <person name="Wong A."/>
            <person name="Wong G.K."/>
            <person name="Wu C.I."/>
            <person name="Wu G."/>
            <person name="Yamamoto D."/>
            <person name="Yang H.P."/>
            <person name="Yang S.P."/>
            <person name="Yorke J.A."/>
            <person name="Yoshida K."/>
            <person name="Zdobnov E."/>
            <person name="Zhang P."/>
            <person name="Zhang Y."/>
            <person name="Zimin A.V."/>
            <person name="Baldwin J."/>
            <person name="Abdouelleil A."/>
            <person name="Abdulkadir J."/>
            <person name="Abebe A."/>
            <person name="Abera B."/>
            <person name="Abreu J."/>
            <person name="Acer S.C."/>
            <person name="Aftuck L."/>
            <person name="Alexander A."/>
            <person name="An P."/>
            <person name="Anderson E."/>
            <person name="Anderson S."/>
            <person name="Arachi H."/>
            <person name="Azer M."/>
            <person name="Bachantsang P."/>
            <person name="Barry A."/>
            <person name="Bayul T."/>
            <person name="Berlin A."/>
            <person name="Bessette D."/>
            <person name="Bloom T."/>
            <person name="Blye J."/>
            <person name="Boguslavskiy L."/>
            <person name="Bonnet C."/>
            <person name="Boukhgalter B."/>
            <person name="Bourzgui I."/>
            <person name="Brown A."/>
            <person name="Cahill P."/>
            <person name="Channer S."/>
            <person name="Cheshatsang Y."/>
            <person name="Chuda L."/>
            <person name="Citroen M."/>
            <person name="Collymore A."/>
            <person name="Cooke P."/>
            <person name="Costello M."/>
            <person name="D'Aco K."/>
            <person name="Daza R."/>
            <person name="De Haan G."/>
            <person name="DeGray S."/>
            <person name="DeMaso C."/>
            <person name="Dhargay N."/>
            <person name="Dooley K."/>
            <person name="Dooley E."/>
            <person name="Doricent M."/>
            <person name="Dorje P."/>
            <person name="Dorjee K."/>
            <person name="Dupes A."/>
            <person name="Elong R."/>
            <person name="Falk J."/>
            <person name="Farina A."/>
            <person name="Faro S."/>
            <person name="Ferguson D."/>
            <person name="Fisher S."/>
            <person name="Foley C.D."/>
            <person name="Franke A."/>
            <person name="Friedrich D."/>
            <person name="Gadbois L."/>
            <person name="Gearin G."/>
            <person name="Gearin C.R."/>
            <person name="Giannoukos G."/>
            <person name="Goode T."/>
            <person name="Graham J."/>
            <person name="Grandbois E."/>
            <person name="Grewal S."/>
            <person name="Gyaltsen K."/>
            <person name="Hafez N."/>
            <person name="Hagos B."/>
            <person name="Hall J."/>
            <person name="Henson C."/>
            <person name="Hollinger A."/>
            <person name="Honan T."/>
            <person name="Huard M.D."/>
            <person name="Hughes L."/>
            <person name="Hurhula B."/>
            <person name="Husby M.E."/>
            <person name="Kamat A."/>
            <person name="Kanga B."/>
            <person name="Kashin S."/>
            <person name="Khazanovich D."/>
            <person name="Kisner P."/>
            <person name="Lance K."/>
            <person name="Lara M."/>
            <person name="Lee W."/>
            <person name="Lennon N."/>
            <person name="Letendre F."/>
            <person name="LeVine R."/>
            <person name="Lipovsky A."/>
            <person name="Liu X."/>
            <person name="Liu J."/>
            <person name="Liu S."/>
            <person name="Lokyitsang T."/>
            <person name="Lokyitsang Y."/>
            <person name="Lubonja R."/>
            <person name="Lui A."/>
            <person name="MacDonald P."/>
            <person name="Magnisalis V."/>
            <person name="Maru K."/>
            <person name="Matthews C."/>
            <person name="McCusker W."/>
            <person name="McDonough S."/>
            <person name="Mehta T."/>
            <person name="Meldrim J."/>
            <person name="Meneus L."/>
            <person name="Mihai O."/>
            <person name="Mihalev A."/>
            <person name="Mihova T."/>
            <person name="Mittelman R."/>
            <person name="Mlenga V."/>
            <person name="Montmayeur A."/>
            <person name="Mulrain L."/>
            <person name="Navidi A."/>
            <person name="Naylor J."/>
            <person name="Negash T."/>
            <person name="Nguyen T."/>
            <person name="Nguyen N."/>
            <person name="Nicol R."/>
            <person name="Norbu C."/>
            <person name="Norbu N."/>
            <person name="Novod N."/>
            <person name="O'Neill B."/>
            <person name="Osman S."/>
            <person name="Markiewicz E."/>
            <person name="Oyono O.L."/>
            <person name="Patti C."/>
            <person name="Phunkhang P."/>
            <person name="Pierre F."/>
            <person name="Priest M."/>
            <person name="Raghuraman S."/>
            <person name="Rege F."/>
            <person name="Reyes R."/>
            <person name="Rise C."/>
            <person name="Rogov P."/>
            <person name="Ross K."/>
            <person name="Ryan E."/>
            <person name="Settipalli S."/>
            <person name="Shea T."/>
            <person name="Sherpa N."/>
            <person name="Shi L."/>
            <person name="Shih D."/>
            <person name="Sparrow T."/>
            <person name="Spaulding J."/>
            <person name="Stalker J."/>
            <person name="Stange-Thomann N."/>
            <person name="Stavropoulos S."/>
            <person name="Stone C."/>
            <person name="Strader C."/>
            <person name="Tesfaye S."/>
            <person name="Thomson T."/>
            <person name="Thoulutsang Y."/>
            <person name="Thoulutsang D."/>
            <person name="Topham K."/>
            <person name="Topping I."/>
            <person name="Tsamla T."/>
            <person name="Vassiliev H."/>
            <person name="Vo A."/>
            <person name="Wangchuk T."/>
            <person name="Wangdi T."/>
            <person name="Weiand M."/>
            <person name="Wilkinson J."/>
            <person name="Wilson A."/>
            <person name="Yadav S."/>
            <person name="Young G."/>
            <person name="Yu Q."/>
            <person name="Zembek L."/>
            <person name="Zhong D."/>
            <person name="Zimmer A."/>
            <person name="Zwirko Z."/>
            <person name="Jaffe D.B."/>
            <person name="Alvarez P."/>
            <person name="Brockman W."/>
            <person name="Butler J."/>
            <person name="Chin C."/>
            <person name="Gnerre S."/>
            <person name="Grabherr M."/>
            <person name="Kleber M."/>
            <person name="Mauceli E."/>
            <person name="MacCallum I."/>
        </authorList>
    </citation>
    <scope>NUCLEOTIDE SEQUENCE [LARGE SCALE GENOMIC DNA]</scope>
    <source>
        <strain evidence="7 8">TSC#14021-0224.01</strain>
    </source>
</reference>
<feature type="domain" description="C2H2-type" evidence="6">
    <location>
        <begin position="303"/>
        <end position="329"/>
    </location>
</feature>
<proteinExistence type="predicted"/>
<sequence>MDPAHPAKVAHVGKAVPVGKHIHPGPVRLKPISVPVFELPEYLCVETKWVTRKYAMENGFSLDGLHGPITNGITTEVPKKSTQQEKLSEVTGILTSEEPAPSRERAIQTEDKGTKDVGIQCRRDSEEWHLPDDRPKDTTSEASDSDDFLTYVSENTSMFPNGMLECIMCGDIANTLLEHQAHMTVHFGSGALCFNCGHRLEHKNLLKRHRLSCPALAPRKSSMRFKCPHPLCNAMSHSEMQLLQHLKKHSARKCYRCLQCKRYFNTTTSFLLHQKIEQNCTKAKAVALLKRHNRLPKGRGDPRRCSVCLKRFSSERVCLRHRRQCILDHCRRLSKVLLKDL</sequence>
<dbReference type="eggNOG" id="KOG1721">
    <property type="taxonomic scope" value="Eukaryota"/>
</dbReference>
<dbReference type="OrthoDB" id="4748970at2759"/>
<dbReference type="EMBL" id="CH954182">
    <property type="protein sequence ID" value="EDV53363.1"/>
    <property type="molecule type" value="Genomic_DNA"/>
</dbReference>
<dbReference type="SMART" id="SM00355">
    <property type="entry name" value="ZnF_C2H2"/>
    <property type="match status" value="4"/>
</dbReference>
<dbReference type="HOGENOM" id="CLU_070175_0_0_1"/>
<dbReference type="InterPro" id="IPR036236">
    <property type="entry name" value="Znf_C2H2_sf"/>
</dbReference>
<reference evidence="7 8" key="2">
    <citation type="journal article" date="2008" name="Bioinformatics">
        <title>Assembly reconciliation.</title>
        <authorList>
            <person name="Zimin A.V."/>
            <person name="Smith D.R."/>
            <person name="Sutton G."/>
            <person name="Yorke J.A."/>
        </authorList>
    </citation>
    <scope>NUCLEOTIDE SEQUENCE [LARGE SCALE GENOMIC DNA]</scope>
    <source>
        <strain evidence="7 8">TSC#14021-0224.01</strain>
    </source>
</reference>
<keyword evidence="2" id="KW-0677">Repeat</keyword>
<dbReference type="GO" id="GO:0008270">
    <property type="term" value="F:zinc ion binding"/>
    <property type="evidence" value="ECO:0007669"/>
    <property type="project" value="UniProtKB-KW"/>
</dbReference>
<dbReference type="AlphaFoldDB" id="B3P5W3"/>